<sequence length="448" mass="50681">MSEWSFAVASSSPRNQLSSHPKSLPLNLTTTASGVQYYDLTGVNVPEEVVLGPVKDDAGIHSNISVRGSKPCNVHSLVIMANVTLDESIVKNCHLSKITFNGYLKCQQVMTWKRENENIEMDYQTVICKDIVNLLDGVLTYPKFTKLLDHPRYNDILCPKMCECFWNLNEHDITWVTIDCDNSGLNDWNLPTLPNFRSSLTLNNNKITSMKKVIDQLEDHNNLLSVQLNHNLITSISAIPPGSLKMLSSIGLQNNRLTQLDPMVIESLFRRKGLELDLDGNSLSCGCHLYHVNRLYLTYCSDIGENPCISKYMHSRCISESDNKQIPIYEMNNLEGCKQEQIGIVINYWILVAVILGFLNIIAVGLIIDIILILSDYKGTKNTRRPMLDYIVGWISPSFKSLSGKEKNENEKGKLENVMSYLRDTSAMRPTRQRGSTKRLSTYPGFYD</sequence>
<keyword evidence="3" id="KW-1133">Transmembrane helix</keyword>
<evidence type="ECO:0000313" key="5">
    <source>
        <dbReference type="Proteomes" id="UP001292094"/>
    </source>
</evidence>
<protein>
    <submittedName>
        <fullName evidence="4">Uncharacterized protein</fullName>
    </submittedName>
</protein>
<keyword evidence="3" id="KW-0472">Membrane</keyword>
<organism evidence="4 5">
    <name type="scientific">Petrolisthes manimaculis</name>
    <dbReference type="NCBI Taxonomy" id="1843537"/>
    <lineage>
        <taxon>Eukaryota</taxon>
        <taxon>Metazoa</taxon>
        <taxon>Ecdysozoa</taxon>
        <taxon>Arthropoda</taxon>
        <taxon>Crustacea</taxon>
        <taxon>Multicrustacea</taxon>
        <taxon>Malacostraca</taxon>
        <taxon>Eumalacostraca</taxon>
        <taxon>Eucarida</taxon>
        <taxon>Decapoda</taxon>
        <taxon>Pleocyemata</taxon>
        <taxon>Anomura</taxon>
        <taxon>Galatheoidea</taxon>
        <taxon>Porcellanidae</taxon>
        <taxon>Petrolisthes</taxon>
    </lineage>
</organism>
<dbReference type="GO" id="GO:0005886">
    <property type="term" value="C:plasma membrane"/>
    <property type="evidence" value="ECO:0007669"/>
    <property type="project" value="TreeGrafter"/>
</dbReference>
<dbReference type="InterPro" id="IPR032675">
    <property type="entry name" value="LRR_dom_sf"/>
</dbReference>
<dbReference type="PANTHER" id="PTHR24369">
    <property type="entry name" value="ANTIGEN BSP, PUTATIVE-RELATED"/>
    <property type="match status" value="1"/>
</dbReference>
<dbReference type="InterPro" id="IPR050541">
    <property type="entry name" value="LRR_TM_domain-containing"/>
</dbReference>
<dbReference type="Gene3D" id="3.80.10.10">
    <property type="entry name" value="Ribonuclease Inhibitor"/>
    <property type="match status" value="1"/>
</dbReference>
<dbReference type="AlphaFoldDB" id="A0AAE1QAH5"/>
<comment type="caution">
    <text evidence="4">The sequence shown here is derived from an EMBL/GenBank/DDBJ whole genome shotgun (WGS) entry which is preliminary data.</text>
</comment>
<dbReference type="SUPFAM" id="SSF52058">
    <property type="entry name" value="L domain-like"/>
    <property type="match status" value="1"/>
</dbReference>
<dbReference type="PANTHER" id="PTHR24369:SF211">
    <property type="entry name" value="LEUCINE-RICH REPEAT-CONTAINING PROTEIN 15-LIKE"/>
    <property type="match status" value="1"/>
</dbReference>
<dbReference type="Proteomes" id="UP001292094">
    <property type="component" value="Unassembled WGS sequence"/>
</dbReference>
<keyword evidence="2" id="KW-0677">Repeat</keyword>
<evidence type="ECO:0000256" key="1">
    <source>
        <dbReference type="ARBA" id="ARBA00022614"/>
    </source>
</evidence>
<proteinExistence type="predicted"/>
<keyword evidence="3" id="KW-0812">Transmembrane</keyword>
<evidence type="ECO:0000256" key="2">
    <source>
        <dbReference type="ARBA" id="ARBA00022737"/>
    </source>
</evidence>
<keyword evidence="1" id="KW-0433">Leucine-rich repeat</keyword>
<dbReference type="EMBL" id="JAWZYT010000466">
    <property type="protein sequence ID" value="KAK4323169.1"/>
    <property type="molecule type" value="Genomic_DNA"/>
</dbReference>
<evidence type="ECO:0000313" key="4">
    <source>
        <dbReference type="EMBL" id="KAK4323169.1"/>
    </source>
</evidence>
<reference evidence="4" key="1">
    <citation type="submission" date="2023-11" db="EMBL/GenBank/DDBJ databases">
        <title>Genome assemblies of two species of porcelain crab, Petrolisthes cinctipes and Petrolisthes manimaculis (Anomura: Porcellanidae).</title>
        <authorList>
            <person name="Angst P."/>
        </authorList>
    </citation>
    <scope>NUCLEOTIDE SEQUENCE</scope>
    <source>
        <strain evidence="4">PB745_02</strain>
        <tissue evidence="4">Gill</tissue>
    </source>
</reference>
<evidence type="ECO:0000256" key="3">
    <source>
        <dbReference type="SAM" id="Phobius"/>
    </source>
</evidence>
<accession>A0AAE1QAH5</accession>
<name>A0AAE1QAH5_9EUCA</name>
<keyword evidence="5" id="KW-1185">Reference proteome</keyword>
<feature type="transmembrane region" description="Helical" evidence="3">
    <location>
        <begin position="348"/>
        <end position="375"/>
    </location>
</feature>
<gene>
    <name evidence="4" type="ORF">Pmani_006117</name>
</gene>